<evidence type="ECO:0000256" key="1">
    <source>
        <dbReference type="SAM" id="Phobius"/>
    </source>
</evidence>
<dbReference type="AlphaFoldDB" id="A0A915K5Z7"/>
<reference evidence="3" key="1">
    <citation type="submission" date="2022-11" db="UniProtKB">
        <authorList>
            <consortium name="WormBaseParasite"/>
        </authorList>
    </citation>
    <scope>IDENTIFICATION</scope>
</reference>
<sequence length="124" mass="13870">MVPFHQKVSYELQGPFLVDITQHFEIHWKQMATPVKLICIQILSAGNANEGICFLKDDTVTRSDQISEHLLGPQCAQDILFPILVDFMGFPPFLDIYISGLWPSFGLSICLMTGVLAASVQLLF</sequence>
<organism evidence="2 3">
    <name type="scientific">Romanomermis culicivorax</name>
    <name type="common">Nematode worm</name>
    <dbReference type="NCBI Taxonomy" id="13658"/>
    <lineage>
        <taxon>Eukaryota</taxon>
        <taxon>Metazoa</taxon>
        <taxon>Ecdysozoa</taxon>
        <taxon>Nematoda</taxon>
        <taxon>Enoplea</taxon>
        <taxon>Dorylaimia</taxon>
        <taxon>Mermithida</taxon>
        <taxon>Mermithoidea</taxon>
        <taxon>Mermithidae</taxon>
        <taxon>Romanomermis</taxon>
    </lineage>
</organism>
<dbReference type="WBParaSite" id="nRc.2.0.1.t34155-RA">
    <property type="protein sequence ID" value="nRc.2.0.1.t34155-RA"/>
    <property type="gene ID" value="nRc.2.0.1.g34155"/>
</dbReference>
<keyword evidence="1" id="KW-1133">Transmembrane helix</keyword>
<dbReference type="Proteomes" id="UP000887565">
    <property type="component" value="Unplaced"/>
</dbReference>
<evidence type="ECO:0000313" key="2">
    <source>
        <dbReference type="Proteomes" id="UP000887565"/>
    </source>
</evidence>
<feature type="transmembrane region" description="Helical" evidence="1">
    <location>
        <begin position="104"/>
        <end position="123"/>
    </location>
</feature>
<proteinExistence type="predicted"/>
<protein>
    <submittedName>
        <fullName evidence="3">Uncharacterized protein</fullName>
    </submittedName>
</protein>
<keyword evidence="1" id="KW-0472">Membrane</keyword>
<keyword evidence="2" id="KW-1185">Reference proteome</keyword>
<keyword evidence="1" id="KW-0812">Transmembrane</keyword>
<name>A0A915K5Z7_ROMCU</name>
<evidence type="ECO:0000313" key="3">
    <source>
        <dbReference type="WBParaSite" id="nRc.2.0.1.t34155-RA"/>
    </source>
</evidence>
<accession>A0A915K5Z7</accession>